<evidence type="ECO:0000313" key="4">
    <source>
        <dbReference type="Proteomes" id="UP000032233"/>
    </source>
</evidence>
<sequence>MRAQSSKTINLKNTTAQRLDPHELVPLAKWHWLILGFVFLLALTIRLPELSRPLLDAKSAWVGLMATHLNKTGEFSAFLWGHHLTGSPNALLAGLFFSVFGVSRLSLNLMAFFLYLVFLLGVFVLTRELYGRKTGLWALFLTGIGPDFMIKSSLLAQGGGMELLCLGVWLFWCTVKAVKKPAQSKTFQGYALTASLLAGLGFWAHPFFICFILASGIIFLRQAPIFFTSPRIFLPMAGFLAGASPLIHHSLNHPLDYFKKLSVFFGLKNLPLNLKENLFIDLSQALGFFRAQRPELQVAWYGWVMAGFFLFFVGVAALAWGKDLATSPPKPGEQDSKSRGSGILLLSLIFTLAVYLFIDPRMISRLNSLLGLHLLAPVALAYVMVCVGQDKTWFKAGMRILTALTVLIWLSQSFGHNFTQKPLNYPQGTELAHKAGQWFNSNKVKHVYTLCPELAPMLSFDCGEKPLFTSTGNKMPLVYMEKIFRIPGAGFLLKPKDAPALAGTLAELGLKFKNKHLGDYRGFYLTGGAKKKCTIISASGIKATADSLVSPGLALDQNMGSFVEIIPNALGNQHLTLDLGRTREDVSQLWIFGQKGPGRLTLETSLNALDWRTILITDNRMGTWAVDQNKPVHFVGACLQELKFPPHKARYLRLMPKNTSKLPLRIREIMVGMDPMASSDQTADAALWLAGQLKSSEKLWCPPLLWAQMPRHLRAACNDATTGCSPALLPDPRLHMATKCQNLAVPQNWGKVARKVLLKSGWSFQETTSYGYTFFQAAPPVSPPNGKSRPIKNSLQKSRVLQLDLGQVHSAKALQLSWSGPGGISRQDITLYHSSDGENWFKTPCQLRHSPKLYWAGFLPLAAEPSRVILEFKDVKCRFLRLDSGQYQPVALPQKINARVYGN</sequence>
<organism evidence="3 4">
    <name type="scientific">Dethiosulfatarculus sandiegensis</name>
    <dbReference type="NCBI Taxonomy" id="1429043"/>
    <lineage>
        <taxon>Bacteria</taxon>
        <taxon>Pseudomonadati</taxon>
        <taxon>Thermodesulfobacteriota</taxon>
        <taxon>Desulfarculia</taxon>
        <taxon>Desulfarculales</taxon>
        <taxon>Desulfarculaceae</taxon>
        <taxon>Dethiosulfatarculus</taxon>
    </lineage>
</organism>
<feature type="transmembrane region" description="Helical" evidence="1">
    <location>
        <begin position="154"/>
        <end position="172"/>
    </location>
</feature>
<feature type="transmembrane region" description="Helical" evidence="1">
    <location>
        <begin position="370"/>
        <end position="388"/>
    </location>
</feature>
<comment type="caution">
    <text evidence="3">The sequence shown here is derived from an EMBL/GenBank/DDBJ whole genome shotgun (WGS) entry which is preliminary data.</text>
</comment>
<dbReference type="InParanoid" id="A0A0D2J850"/>
<feature type="transmembrane region" description="Helical" evidence="1">
    <location>
        <begin position="77"/>
        <end position="99"/>
    </location>
</feature>
<dbReference type="OrthoDB" id="5478448at2"/>
<dbReference type="AlphaFoldDB" id="A0A0D2J850"/>
<dbReference type="SUPFAM" id="SSF49785">
    <property type="entry name" value="Galactose-binding domain-like"/>
    <property type="match status" value="1"/>
</dbReference>
<dbReference type="Pfam" id="PF13231">
    <property type="entry name" value="PMT_2"/>
    <property type="match status" value="1"/>
</dbReference>
<evidence type="ECO:0000259" key="2">
    <source>
        <dbReference type="Pfam" id="PF13231"/>
    </source>
</evidence>
<dbReference type="InterPro" id="IPR008979">
    <property type="entry name" value="Galactose-bd-like_sf"/>
</dbReference>
<evidence type="ECO:0000313" key="3">
    <source>
        <dbReference type="EMBL" id="KIX14359.1"/>
    </source>
</evidence>
<proteinExistence type="predicted"/>
<feature type="transmembrane region" description="Helical" evidence="1">
    <location>
        <begin position="298"/>
        <end position="320"/>
    </location>
</feature>
<accession>A0A0D2J850</accession>
<feature type="transmembrane region" description="Helical" evidence="1">
    <location>
        <begin position="232"/>
        <end position="251"/>
    </location>
</feature>
<protein>
    <recommendedName>
        <fullName evidence="2">Glycosyltransferase RgtA/B/C/D-like domain-containing protein</fullName>
    </recommendedName>
</protein>
<feature type="transmembrane region" description="Helical" evidence="1">
    <location>
        <begin position="30"/>
        <end position="48"/>
    </location>
</feature>
<feature type="transmembrane region" description="Helical" evidence="1">
    <location>
        <begin position="192"/>
        <end position="220"/>
    </location>
</feature>
<dbReference type="EMBL" id="AZAC01000011">
    <property type="protein sequence ID" value="KIX14359.1"/>
    <property type="molecule type" value="Genomic_DNA"/>
</dbReference>
<dbReference type="RefSeq" id="WP_044348014.1">
    <property type="nucleotide sequence ID" value="NZ_AZAC01000011.1"/>
</dbReference>
<evidence type="ECO:0000256" key="1">
    <source>
        <dbReference type="SAM" id="Phobius"/>
    </source>
</evidence>
<dbReference type="InterPro" id="IPR038731">
    <property type="entry name" value="RgtA/B/C-like"/>
</dbReference>
<dbReference type="STRING" id="1429043.X474_08955"/>
<keyword evidence="4" id="KW-1185">Reference proteome</keyword>
<feature type="transmembrane region" description="Helical" evidence="1">
    <location>
        <begin position="105"/>
        <end position="125"/>
    </location>
</feature>
<dbReference type="Gene3D" id="2.60.120.260">
    <property type="entry name" value="Galactose-binding domain-like"/>
    <property type="match status" value="1"/>
</dbReference>
<keyword evidence="1" id="KW-1133">Transmembrane helix</keyword>
<dbReference type="Proteomes" id="UP000032233">
    <property type="component" value="Unassembled WGS sequence"/>
</dbReference>
<reference evidence="3 4" key="1">
    <citation type="submission" date="2013-11" db="EMBL/GenBank/DDBJ databases">
        <title>Metagenomic analysis of a methanogenic consortium involved in long chain n-alkane degradation.</title>
        <authorList>
            <person name="Davidova I.A."/>
            <person name="Callaghan A.V."/>
            <person name="Wawrik B."/>
            <person name="Pruitt S."/>
            <person name="Marks C."/>
            <person name="Duncan K.E."/>
            <person name="Suflita J.M."/>
        </authorList>
    </citation>
    <scope>NUCLEOTIDE SEQUENCE [LARGE SCALE GENOMIC DNA]</scope>
    <source>
        <strain evidence="3 4">SPR</strain>
    </source>
</reference>
<keyword evidence="1" id="KW-0472">Membrane</keyword>
<keyword evidence="1" id="KW-0812">Transmembrane</keyword>
<gene>
    <name evidence="3" type="ORF">X474_08955</name>
</gene>
<name>A0A0D2J850_9BACT</name>
<feature type="transmembrane region" description="Helical" evidence="1">
    <location>
        <begin position="341"/>
        <end position="358"/>
    </location>
</feature>
<feature type="domain" description="Glycosyltransferase RgtA/B/C/D-like" evidence="2">
    <location>
        <begin position="91"/>
        <end position="247"/>
    </location>
</feature>